<accession>A0A7S4HQV2</accession>
<proteinExistence type="predicted"/>
<dbReference type="EMBL" id="HBKP01004916">
    <property type="protein sequence ID" value="CAE2206596.1"/>
    <property type="molecule type" value="Transcribed_RNA"/>
</dbReference>
<dbReference type="AlphaFoldDB" id="A0A7S4HQV2"/>
<reference evidence="1" key="1">
    <citation type="submission" date="2021-01" db="EMBL/GenBank/DDBJ databases">
        <authorList>
            <person name="Corre E."/>
            <person name="Pelletier E."/>
            <person name="Niang G."/>
            <person name="Scheremetjew M."/>
            <person name="Finn R."/>
            <person name="Kale V."/>
            <person name="Holt S."/>
            <person name="Cochrane G."/>
            <person name="Meng A."/>
            <person name="Brown T."/>
            <person name="Cohen L."/>
        </authorList>
    </citation>
    <scope>NUCLEOTIDE SEQUENCE</scope>
    <source>
        <strain evidence="1">DIVA3 518/3/11/1/6</strain>
    </source>
</reference>
<evidence type="ECO:0000313" key="1">
    <source>
        <dbReference type="EMBL" id="CAE2206596.1"/>
    </source>
</evidence>
<protein>
    <submittedName>
        <fullName evidence="1">Uncharacterized protein</fullName>
    </submittedName>
</protein>
<name>A0A7S4HQV2_9EUKA</name>
<gene>
    <name evidence="1" type="ORF">VSP0166_LOCUS3540</name>
</gene>
<organism evidence="1">
    <name type="scientific">Vannella robusta</name>
    <dbReference type="NCBI Taxonomy" id="1487602"/>
    <lineage>
        <taxon>Eukaryota</taxon>
        <taxon>Amoebozoa</taxon>
        <taxon>Discosea</taxon>
        <taxon>Flabellinia</taxon>
        <taxon>Vannellidae</taxon>
        <taxon>Vannella</taxon>
    </lineage>
</organism>
<sequence length="151" mass="17361">MNEEKEGVKLSLLLNAIGLPYDSIRRLEDVDGQCFLTCDMDTLCCDRNISDMIVRAELRSIQGMLQARIFPDNEHTDSCVLCYCTKTSLLLDLFEEHEKHINLSFVESHQITGRVLLGLRSQDFPASSGDRKELEKNLTYFKMIHFRTLAE</sequence>